<proteinExistence type="predicted"/>
<dbReference type="AlphaFoldDB" id="A0A3B1AMK9"/>
<dbReference type="EMBL" id="UOFT01000042">
    <property type="protein sequence ID" value="VAW95124.1"/>
    <property type="molecule type" value="Genomic_DNA"/>
</dbReference>
<gene>
    <name evidence="1" type="ORF">MNBD_GAMMA23-463</name>
</gene>
<evidence type="ECO:0000313" key="1">
    <source>
        <dbReference type="EMBL" id="VAW95124.1"/>
    </source>
</evidence>
<organism evidence="1">
    <name type="scientific">hydrothermal vent metagenome</name>
    <dbReference type="NCBI Taxonomy" id="652676"/>
    <lineage>
        <taxon>unclassified sequences</taxon>
        <taxon>metagenomes</taxon>
        <taxon>ecological metagenomes</taxon>
    </lineage>
</organism>
<accession>A0A3B1AMK9</accession>
<protein>
    <submittedName>
        <fullName evidence="1">Uncharacterized protein</fullName>
    </submittedName>
</protein>
<reference evidence="1" key="1">
    <citation type="submission" date="2018-06" db="EMBL/GenBank/DDBJ databases">
        <authorList>
            <person name="Zhirakovskaya E."/>
        </authorList>
    </citation>
    <scope>NUCLEOTIDE SEQUENCE</scope>
</reference>
<name>A0A3B1AMK9_9ZZZZ</name>
<sequence>MLNPFRGIMNVIDTGSADAVSTDGKVWTLYLHDSNLQNIANDGDANIEVPDIRFGIWSLESGLKRCPLLNTMDYDAIQTAGLTLLDAVKYYAKDVPFELADHYELWLLDKHMDLPLALLHSECFKSELSEPEYTPWTSGMLCRESFQSQYLAENNAANNPDNHAQWLTEQINTAAGNQPRVQWFLRDKNRNGLGLKCSCNNTQFEGRTLPKHFFPKLLINRRWVNQPINTVVKDYLGWHSPWLLLLQHFGDATRALLETMACKQQALTVDAQQQLYPKIINEHVINAARVEATMRKAQGEVSSHQRNIDMAYLAADYF</sequence>